<dbReference type="InterPro" id="IPR014001">
    <property type="entry name" value="Helicase_ATP-bd"/>
</dbReference>
<keyword evidence="2 4" id="KW-0378">Hydrolase</keyword>
<dbReference type="GO" id="GO:0016787">
    <property type="term" value="F:hydrolase activity"/>
    <property type="evidence" value="ECO:0007669"/>
    <property type="project" value="UniProtKB-KW"/>
</dbReference>
<dbReference type="HOGENOM" id="CLU_1261840_0_0_1"/>
<evidence type="ECO:0000256" key="5">
    <source>
        <dbReference type="SAM" id="MobiDB-lite"/>
    </source>
</evidence>
<dbReference type="InterPro" id="IPR011545">
    <property type="entry name" value="DEAD/DEAH_box_helicase_dom"/>
</dbReference>
<comment type="catalytic activity">
    <reaction evidence="4">
        <text>ATP + H2O = ADP + phosphate + H(+)</text>
        <dbReference type="Rhea" id="RHEA:13065"/>
        <dbReference type="ChEBI" id="CHEBI:15377"/>
        <dbReference type="ChEBI" id="CHEBI:15378"/>
        <dbReference type="ChEBI" id="CHEBI:30616"/>
        <dbReference type="ChEBI" id="CHEBI:43474"/>
        <dbReference type="ChEBI" id="CHEBI:456216"/>
        <dbReference type="EC" id="3.6.4.13"/>
    </reaction>
</comment>
<dbReference type="InterPro" id="IPR027417">
    <property type="entry name" value="P-loop_NTPase"/>
</dbReference>
<dbReference type="SMART" id="SM00487">
    <property type="entry name" value="DEXDc"/>
    <property type="match status" value="1"/>
</dbReference>
<comment type="similarity">
    <text evidence="4">Belongs to the DEAD box helicase family.</text>
</comment>
<dbReference type="Proteomes" id="UP000016927">
    <property type="component" value="Unassembled WGS sequence"/>
</dbReference>
<evidence type="ECO:0000256" key="1">
    <source>
        <dbReference type="ARBA" id="ARBA00022741"/>
    </source>
</evidence>
<evidence type="ECO:0000256" key="3">
    <source>
        <dbReference type="ARBA" id="ARBA00022840"/>
    </source>
</evidence>
<evidence type="ECO:0000313" key="7">
    <source>
        <dbReference type="EMBL" id="EOB13106.1"/>
    </source>
</evidence>
<comment type="function">
    <text evidence="4">RNA helicase.</text>
</comment>
<dbReference type="Gene3D" id="3.40.50.300">
    <property type="entry name" value="P-loop containing nucleotide triphosphate hydrolases"/>
    <property type="match status" value="1"/>
</dbReference>
<proteinExistence type="inferred from homology"/>
<feature type="domain" description="Helicase ATP-binding" evidence="6">
    <location>
        <begin position="58"/>
        <end position="219"/>
    </location>
</feature>
<name>R0KQU0_NOSB1</name>
<dbReference type="GO" id="GO:0003723">
    <property type="term" value="F:RNA binding"/>
    <property type="evidence" value="ECO:0007669"/>
    <property type="project" value="UniProtKB-UniRule"/>
</dbReference>
<keyword evidence="3 4" id="KW-0067">ATP-binding</keyword>
<organism evidence="7 8">
    <name type="scientific">Nosema bombycis (strain CQ1 / CVCC 102059)</name>
    <name type="common">Microsporidian parasite</name>
    <name type="synonym">Pebrine of silkworm</name>
    <dbReference type="NCBI Taxonomy" id="578461"/>
    <lineage>
        <taxon>Eukaryota</taxon>
        <taxon>Fungi</taxon>
        <taxon>Fungi incertae sedis</taxon>
        <taxon>Microsporidia</taxon>
        <taxon>Nosematidae</taxon>
        <taxon>Nosema</taxon>
    </lineage>
</organism>
<feature type="region of interest" description="Disordered" evidence="5">
    <location>
        <begin position="145"/>
        <end position="164"/>
    </location>
</feature>
<dbReference type="SUPFAM" id="SSF52540">
    <property type="entry name" value="P-loop containing nucleoside triphosphate hydrolases"/>
    <property type="match status" value="1"/>
</dbReference>
<accession>R0KQU0</accession>
<dbReference type="EMBL" id="KB909087">
    <property type="protein sequence ID" value="EOB13106.1"/>
    <property type="molecule type" value="Genomic_DNA"/>
</dbReference>
<dbReference type="Pfam" id="PF00270">
    <property type="entry name" value="DEAD"/>
    <property type="match status" value="1"/>
</dbReference>
<gene>
    <name evidence="7" type="primary">DBP9</name>
    <name evidence="7" type="ORF">NBO_179g0003</name>
</gene>
<dbReference type="VEuPathDB" id="MicrosporidiaDB:NBO_179g0003"/>
<dbReference type="GO" id="GO:0005524">
    <property type="term" value="F:ATP binding"/>
    <property type="evidence" value="ECO:0007669"/>
    <property type="project" value="UniProtKB-UniRule"/>
</dbReference>
<evidence type="ECO:0000256" key="4">
    <source>
        <dbReference type="RuleBase" id="RU365068"/>
    </source>
</evidence>
<keyword evidence="8" id="KW-1185">Reference proteome</keyword>
<dbReference type="EC" id="3.6.4.13" evidence="4"/>
<dbReference type="AlphaFoldDB" id="R0KQU0"/>
<evidence type="ECO:0000313" key="8">
    <source>
        <dbReference type="Proteomes" id="UP000016927"/>
    </source>
</evidence>
<keyword evidence="1 4" id="KW-0547">Nucleotide-binding</keyword>
<dbReference type="STRING" id="578461.R0KQU0"/>
<feature type="compositionally biased region" description="Polar residues" evidence="5">
    <location>
        <begin position="148"/>
        <end position="164"/>
    </location>
</feature>
<keyword evidence="4" id="KW-0694">RNA-binding</keyword>
<evidence type="ECO:0000256" key="2">
    <source>
        <dbReference type="ARBA" id="ARBA00022801"/>
    </source>
</evidence>
<reference evidence="7 8" key="1">
    <citation type="journal article" date="2013" name="BMC Genomics">
        <title>Comparative genomics of parasitic silkworm microsporidia reveal an association between genome expansion and host adaptation.</title>
        <authorList>
            <person name="Pan G."/>
            <person name="Xu J."/>
            <person name="Li T."/>
            <person name="Xia Q."/>
            <person name="Liu S.L."/>
            <person name="Zhang G."/>
            <person name="Li S."/>
            <person name="Li C."/>
            <person name="Liu H."/>
            <person name="Yang L."/>
            <person name="Liu T."/>
            <person name="Zhang X."/>
            <person name="Wu Z."/>
            <person name="Fan W."/>
            <person name="Dang X."/>
            <person name="Xiang H."/>
            <person name="Tao M."/>
            <person name="Li Y."/>
            <person name="Hu J."/>
            <person name="Li Z."/>
            <person name="Lin L."/>
            <person name="Luo J."/>
            <person name="Geng L."/>
            <person name="Wang L."/>
            <person name="Long M."/>
            <person name="Wan Y."/>
            <person name="He N."/>
            <person name="Zhang Z."/>
            <person name="Lu C."/>
            <person name="Keeling P.J."/>
            <person name="Wang J."/>
            <person name="Xiang Z."/>
            <person name="Zhou Z."/>
        </authorList>
    </citation>
    <scope>NUCLEOTIDE SEQUENCE [LARGE SCALE GENOMIC DNA]</scope>
    <source>
        <strain evidence="8">CQ1 / CVCC 102059</strain>
    </source>
</reference>
<keyword evidence="4 7" id="KW-0347">Helicase</keyword>
<evidence type="ECO:0000259" key="6">
    <source>
        <dbReference type="PROSITE" id="PS51192"/>
    </source>
</evidence>
<dbReference type="PROSITE" id="PS51192">
    <property type="entry name" value="HELICASE_ATP_BIND_1"/>
    <property type="match status" value="1"/>
</dbReference>
<dbReference type="OrthoDB" id="1191041at2759"/>
<sequence length="219" mass="24860">MLENVLFKGLKKPKEKKIKKIQQSYKIEGEDLNLLNSFKDLQVKTIFESPKLVQQIVIPYILKDKNICVQSFTGSGKTLSYLLPLVELSFKKNIKAIVLVPNDQLKEQVKRVLKYEIVSENKAEIIILRPDEILNSYDDKGNDLLDSNKGNDLQGSDNPKLNTNTPLHSFDNITHLIIDEADLMIHKDSLNLFKSLSSILNSCTVSVFSATLNREVEKS</sequence>
<protein>
    <recommendedName>
        <fullName evidence="4">ATP-dependent RNA helicase</fullName>
        <ecNumber evidence="4">3.6.4.13</ecNumber>
    </recommendedName>
</protein>
<dbReference type="PANTHER" id="PTHR24031">
    <property type="entry name" value="RNA HELICASE"/>
    <property type="match status" value="1"/>
</dbReference>
<dbReference type="GO" id="GO:0003724">
    <property type="term" value="F:RNA helicase activity"/>
    <property type="evidence" value="ECO:0007669"/>
    <property type="project" value="UniProtKB-EC"/>
</dbReference>
<comment type="domain">
    <text evidence="4">The Q motif is unique to and characteristic of the DEAD box family of RNA helicases and controls ATP binding and hydrolysis.</text>
</comment>